<evidence type="ECO:0000313" key="3">
    <source>
        <dbReference type="Proteomes" id="UP000247773"/>
    </source>
</evidence>
<dbReference type="Proteomes" id="UP000247773">
    <property type="component" value="Genome"/>
</dbReference>
<accession>A0A2U7NRZ7</accession>
<dbReference type="Pfam" id="PF03013">
    <property type="entry name" value="Pyr_excise"/>
    <property type="match status" value="1"/>
</dbReference>
<proteinExistence type="predicted"/>
<keyword evidence="2" id="KW-0540">Nuclease</keyword>
<dbReference type="GO" id="GO:0004519">
    <property type="term" value="F:endonuclease activity"/>
    <property type="evidence" value="ECO:0007669"/>
    <property type="project" value="UniProtKB-KW"/>
</dbReference>
<evidence type="ECO:0000256" key="1">
    <source>
        <dbReference type="PIRSR" id="PIRSR001000-1"/>
    </source>
</evidence>
<feature type="active site" description="Proton acceptor" evidence="1">
    <location>
        <position position="23"/>
    </location>
</feature>
<sequence>MTRINLTKASVLADQHLMREYNELPRVLGLLDKHFAKTKKLPTNLPKNYTMGTGHIKFFYDKLLFLQKRQAELVAELLKRNYNIQYIDNLDISRFPIELQQDFSPSKYDIMISANRLLERVGEKPEFYKYYGEKYDPSSSGLSECVPEAYRHFRS</sequence>
<protein>
    <submittedName>
        <fullName evidence="2">Endonuclease V N-glycosylase UV repair enzyme</fullName>
    </submittedName>
</protein>
<dbReference type="InterPro" id="IPR004260">
    <property type="entry name" value="Pyr-dimer_DNA_glycosylase"/>
</dbReference>
<dbReference type="SUPFAM" id="SSF47077">
    <property type="entry name" value="T4 endonuclease V"/>
    <property type="match status" value="1"/>
</dbReference>
<name>A0A2U7NRZ7_9CAUD</name>
<dbReference type="EMBL" id="KY971610">
    <property type="protein sequence ID" value="ASD52052.1"/>
    <property type="molecule type" value="Genomic_DNA"/>
</dbReference>
<reference evidence="2 3" key="1">
    <citation type="submission" date="2017-04" db="EMBL/GenBank/DDBJ databases">
        <title>Isolation of lytic bacteriophages infecting Pseudomonas strains for biocontrol of fish and shrimp spoilage during chilled storage.</title>
        <authorList>
            <person name="Yang Z."/>
            <person name="Tao X."/>
            <person name="Gao L."/>
            <person name="Rao S."/>
        </authorList>
    </citation>
    <scope>NUCLEOTIDE SEQUENCE [LARGE SCALE GENOMIC DNA]</scope>
</reference>
<keyword evidence="2" id="KW-0255">Endonuclease</keyword>
<dbReference type="Gene3D" id="1.10.440.10">
    <property type="entry name" value="T4 endonuclease V"/>
    <property type="match status" value="1"/>
</dbReference>
<keyword evidence="3" id="KW-1185">Reference proteome</keyword>
<dbReference type="PIRSF" id="PIRSF001000">
    <property type="entry name" value="PDG_ENDV"/>
    <property type="match status" value="1"/>
</dbReference>
<organism evidence="2 3">
    <name type="scientific">Pseudomonas phage PspYZU05</name>
    <dbReference type="NCBI Taxonomy" id="1983556"/>
    <lineage>
        <taxon>Viruses</taxon>
        <taxon>Duplodnaviria</taxon>
        <taxon>Heunggongvirae</taxon>
        <taxon>Uroviricota</taxon>
        <taxon>Caudoviricetes</taxon>
        <taxon>Pantevenvirales</taxon>
        <taxon>Straboviridae</taxon>
        <taxon>Jiangsuvirus</taxon>
        <taxon>Jiangsuvirus pspyzu05</taxon>
    </lineage>
</organism>
<keyword evidence="2" id="KW-0378">Hydrolase</keyword>
<dbReference type="InterPro" id="IPR024796">
    <property type="entry name" value="T4_endonuc_V"/>
</dbReference>
<gene>
    <name evidence="2" type="ORF">PspYZU05_100</name>
</gene>
<evidence type="ECO:0000313" key="2">
    <source>
        <dbReference type="EMBL" id="ASD52052.1"/>
    </source>
</evidence>